<keyword evidence="2 9" id="KW-0479">Metal-binding</keyword>
<comment type="cofactor">
    <cofactor evidence="9">
        <name>Mg(2+)</name>
        <dbReference type="ChEBI" id="CHEBI:18420"/>
    </cofactor>
    <text evidence="9">Binds 2 Mg(2+) ions per subunit.</text>
</comment>
<keyword evidence="1 9" id="KW-0808">Transferase</keyword>
<keyword evidence="4 9" id="KW-0547">Nucleotide-binding</keyword>
<dbReference type="CDD" id="cd06223">
    <property type="entry name" value="PRTases_typeI"/>
    <property type="match status" value="1"/>
</dbReference>
<dbReference type="GO" id="GO:0006164">
    <property type="term" value="P:purine nucleotide biosynthetic process"/>
    <property type="evidence" value="ECO:0007669"/>
    <property type="project" value="TreeGrafter"/>
</dbReference>
<evidence type="ECO:0000256" key="6">
    <source>
        <dbReference type="ARBA" id="ARBA00022840"/>
    </source>
</evidence>
<gene>
    <name evidence="9" type="primary">prs</name>
    <name evidence="11" type="ORF">GXW98_09505</name>
</gene>
<dbReference type="GO" id="GO:0005737">
    <property type="term" value="C:cytoplasm"/>
    <property type="evidence" value="ECO:0007669"/>
    <property type="project" value="UniProtKB-SubCell"/>
</dbReference>
<evidence type="ECO:0000256" key="9">
    <source>
        <dbReference type="HAMAP-Rule" id="MF_00583"/>
    </source>
</evidence>
<evidence type="ECO:0000256" key="7">
    <source>
        <dbReference type="ARBA" id="ARBA00022842"/>
    </source>
</evidence>
<dbReference type="PROSITE" id="PS00114">
    <property type="entry name" value="PRPP_SYNTHASE"/>
    <property type="match status" value="1"/>
</dbReference>
<evidence type="ECO:0000259" key="10">
    <source>
        <dbReference type="Pfam" id="PF13793"/>
    </source>
</evidence>
<feature type="binding site" evidence="9">
    <location>
        <begin position="106"/>
        <end position="107"/>
    </location>
    <ligand>
        <name>ATP</name>
        <dbReference type="ChEBI" id="CHEBI:30616"/>
    </ligand>
</feature>
<dbReference type="OrthoDB" id="9777067at2"/>
<dbReference type="GO" id="GO:0006015">
    <property type="term" value="P:5-phosphoribose 1-diphosphate biosynthetic process"/>
    <property type="evidence" value="ECO:0007669"/>
    <property type="project" value="UniProtKB-UniRule"/>
</dbReference>
<feature type="binding site" evidence="9">
    <location>
        <position position="232"/>
    </location>
    <ligand>
        <name>D-ribose 5-phosphate</name>
        <dbReference type="ChEBI" id="CHEBI:78346"/>
    </ligand>
</feature>
<dbReference type="GO" id="GO:0005524">
    <property type="term" value="F:ATP binding"/>
    <property type="evidence" value="ECO:0007669"/>
    <property type="project" value="UniProtKB-KW"/>
</dbReference>
<evidence type="ECO:0000256" key="1">
    <source>
        <dbReference type="ARBA" id="ARBA00022679"/>
    </source>
</evidence>
<dbReference type="Pfam" id="PF13793">
    <property type="entry name" value="Pribosyltran_N"/>
    <property type="match status" value="1"/>
</dbReference>
<name>A0A971IDE9_9BIFI</name>
<comment type="subunit">
    <text evidence="9">Homohexamer.</text>
</comment>
<keyword evidence="6 9" id="KW-0067">ATP-binding</keyword>
<comment type="similarity">
    <text evidence="9">Belongs to the ribose-phosphate pyrophosphokinase family. Class I subfamily.</text>
</comment>
<dbReference type="InterPro" id="IPR005946">
    <property type="entry name" value="Rib-P_diPkinase"/>
</dbReference>
<dbReference type="RefSeq" id="WP_034252222.1">
    <property type="nucleotide sequence ID" value="NZ_CP181270.1"/>
</dbReference>
<feature type="binding site" evidence="9">
    <location>
        <begin position="47"/>
        <end position="49"/>
    </location>
    <ligand>
        <name>ATP</name>
        <dbReference type="ChEBI" id="CHEBI:30616"/>
    </ligand>
</feature>
<dbReference type="NCBIfam" id="NF002844">
    <property type="entry name" value="PRK03092.1"/>
    <property type="match status" value="1"/>
</dbReference>
<dbReference type="Proteomes" id="UP000767327">
    <property type="component" value="Unassembled WGS sequence"/>
</dbReference>
<comment type="function">
    <text evidence="9">Involved in the biosynthesis of the central metabolite phospho-alpha-D-ribosyl-1-pyrophosphate (PRPP) via the transfer of pyrophosphoryl group from ATP to 1-hydroxyl of ribose-5-phosphate (Rib-5-P).</text>
</comment>
<dbReference type="GO" id="GO:0002189">
    <property type="term" value="C:ribose phosphate diphosphokinase complex"/>
    <property type="evidence" value="ECO:0007669"/>
    <property type="project" value="TreeGrafter"/>
</dbReference>
<dbReference type="SMART" id="SM01400">
    <property type="entry name" value="Pribosyltran_N"/>
    <property type="match status" value="1"/>
</dbReference>
<keyword evidence="3 9" id="KW-0545">Nucleotide biosynthesis</keyword>
<dbReference type="FunFam" id="3.40.50.2020:FF:000007">
    <property type="entry name" value="Ribose-phosphate pyrophosphokinase"/>
    <property type="match status" value="1"/>
</dbReference>
<evidence type="ECO:0000256" key="8">
    <source>
        <dbReference type="ARBA" id="ARBA00049535"/>
    </source>
</evidence>
<comment type="catalytic activity">
    <reaction evidence="8 9">
        <text>D-ribose 5-phosphate + ATP = 5-phospho-alpha-D-ribose 1-diphosphate + AMP + H(+)</text>
        <dbReference type="Rhea" id="RHEA:15609"/>
        <dbReference type="ChEBI" id="CHEBI:15378"/>
        <dbReference type="ChEBI" id="CHEBI:30616"/>
        <dbReference type="ChEBI" id="CHEBI:58017"/>
        <dbReference type="ChEBI" id="CHEBI:78346"/>
        <dbReference type="ChEBI" id="CHEBI:456215"/>
        <dbReference type="EC" id="2.7.6.1"/>
    </reaction>
</comment>
<dbReference type="EMBL" id="JAAXZR010000028">
    <property type="protein sequence ID" value="NLT80495.1"/>
    <property type="molecule type" value="Genomic_DNA"/>
</dbReference>
<sequence>MVSTILEGNPDKNLILVTGRAHPKLASDVAEQLGIEVLETTAYDFANGEMYVRYTESVRGADVFVLQTHAAPINKAIMEQLIMIDALKRASARSITAVCPLVGYSRQDKKHRGREPISCRLMFDLLKTAGADRIMSVDLHAAQSQGFFDGPVDHLIAMPVLVDYVRDRLDLSNISVVSPDAGRIRVAEQWAQRLGGGPLAFIHKTRDITRPNKAVANRVVGDVNGKDCVLVDDLIDTGGTIVEACKVLREAGAKSITVVATHGVLSGPAVERLKSCGAREVVLTDTVPIPEEKRWDGLTVLSIAPLLASAIKAVFDDGSVAELFDTYPEHHGQGFLFA</sequence>
<dbReference type="GeneID" id="78115042"/>
<dbReference type="NCBIfam" id="NF002320">
    <property type="entry name" value="PRK01259.1"/>
    <property type="match status" value="1"/>
</dbReference>
<dbReference type="HAMAP" id="MF_00583_B">
    <property type="entry name" value="RibP_PPkinase_B"/>
    <property type="match status" value="1"/>
</dbReference>
<reference evidence="11" key="1">
    <citation type="journal article" date="2020" name="Biotechnol. Biofuels">
        <title>New insights from the biogas microbiome by comprehensive genome-resolved metagenomics of nearly 1600 species originating from multiple anaerobic digesters.</title>
        <authorList>
            <person name="Campanaro S."/>
            <person name="Treu L."/>
            <person name="Rodriguez-R L.M."/>
            <person name="Kovalovszki A."/>
            <person name="Ziels R.M."/>
            <person name="Maus I."/>
            <person name="Zhu X."/>
            <person name="Kougias P.G."/>
            <person name="Basile A."/>
            <person name="Luo G."/>
            <person name="Schluter A."/>
            <person name="Konstantinidis K.T."/>
            <person name="Angelidaki I."/>
        </authorList>
    </citation>
    <scope>NUCLEOTIDE SEQUENCE</scope>
    <source>
        <strain evidence="11">AS01afH2WH_6</strain>
    </source>
</reference>
<dbReference type="InterPro" id="IPR000836">
    <property type="entry name" value="PRTase_dom"/>
</dbReference>
<feature type="binding site" evidence="9">
    <location>
        <position position="180"/>
    </location>
    <ligand>
        <name>Mg(2+)</name>
        <dbReference type="ChEBI" id="CHEBI:18420"/>
    </ligand>
</feature>
<dbReference type="GO" id="GO:0000287">
    <property type="term" value="F:magnesium ion binding"/>
    <property type="evidence" value="ECO:0007669"/>
    <property type="project" value="UniProtKB-UniRule"/>
</dbReference>
<dbReference type="EC" id="2.7.6.1" evidence="9"/>
<accession>A0A971IDE9</accession>
<dbReference type="GO" id="GO:0004749">
    <property type="term" value="F:ribose phosphate diphosphokinase activity"/>
    <property type="evidence" value="ECO:0007669"/>
    <property type="project" value="UniProtKB-UniRule"/>
</dbReference>
<comment type="caution">
    <text evidence="11">The sequence shown here is derived from an EMBL/GenBank/DDBJ whole genome shotgun (WGS) entry which is preliminary data.</text>
</comment>
<dbReference type="InterPro" id="IPR037515">
    <property type="entry name" value="Rib-P_diPkinase_bac"/>
</dbReference>
<evidence type="ECO:0000256" key="5">
    <source>
        <dbReference type="ARBA" id="ARBA00022777"/>
    </source>
</evidence>
<dbReference type="InterPro" id="IPR029057">
    <property type="entry name" value="PRTase-like"/>
</dbReference>
<dbReference type="PANTHER" id="PTHR10210:SF41">
    <property type="entry name" value="RIBOSE-PHOSPHATE PYROPHOSPHOKINASE 1, CHLOROPLASTIC"/>
    <property type="match status" value="1"/>
</dbReference>
<evidence type="ECO:0000256" key="2">
    <source>
        <dbReference type="ARBA" id="ARBA00022723"/>
    </source>
</evidence>
<feature type="binding site" evidence="9">
    <location>
        <begin position="236"/>
        <end position="240"/>
    </location>
    <ligand>
        <name>D-ribose 5-phosphate</name>
        <dbReference type="ChEBI" id="CHEBI:78346"/>
    </ligand>
</feature>
<dbReference type="Gene3D" id="3.40.50.2020">
    <property type="match status" value="2"/>
</dbReference>
<comment type="subcellular location">
    <subcellularLocation>
        <location evidence="9">Cytoplasm</location>
    </subcellularLocation>
</comment>
<feature type="binding site" evidence="9">
    <location>
        <position position="140"/>
    </location>
    <ligand>
        <name>Mg(2+)</name>
        <dbReference type="ChEBI" id="CHEBI:18420"/>
    </ligand>
</feature>
<dbReference type="AlphaFoldDB" id="A0A971IDE9"/>
<evidence type="ECO:0000256" key="3">
    <source>
        <dbReference type="ARBA" id="ARBA00022727"/>
    </source>
</evidence>
<organism evidence="11 12">
    <name type="scientific">Bifidobacterium crudilactis</name>
    <dbReference type="NCBI Taxonomy" id="327277"/>
    <lineage>
        <taxon>Bacteria</taxon>
        <taxon>Bacillati</taxon>
        <taxon>Actinomycetota</taxon>
        <taxon>Actinomycetes</taxon>
        <taxon>Bifidobacteriales</taxon>
        <taxon>Bifidobacteriaceae</taxon>
        <taxon>Bifidobacterium</taxon>
    </lineage>
</organism>
<dbReference type="GO" id="GO:0016301">
    <property type="term" value="F:kinase activity"/>
    <property type="evidence" value="ECO:0007669"/>
    <property type="project" value="UniProtKB-KW"/>
</dbReference>
<proteinExistence type="inferred from homology"/>
<dbReference type="SUPFAM" id="SSF53271">
    <property type="entry name" value="PRTase-like"/>
    <property type="match status" value="1"/>
</dbReference>
<keyword evidence="7 9" id="KW-0460">Magnesium</keyword>
<evidence type="ECO:0000256" key="4">
    <source>
        <dbReference type="ARBA" id="ARBA00022741"/>
    </source>
</evidence>
<feature type="domain" description="Ribose-phosphate pyrophosphokinase N-terminal" evidence="10">
    <location>
        <begin position="15"/>
        <end position="130"/>
    </location>
</feature>
<evidence type="ECO:0000313" key="11">
    <source>
        <dbReference type="EMBL" id="NLT80495.1"/>
    </source>
</evidence>
<keyword evidence="5 9" id="KW-0418">Kinase</keyword>
<feature type="binding site" evidence="9">
    <location>
        <position position="206"/>
    </location>
    <ligand>
        <name>D-ribose 5-phosphate</name>
        <dbReference type="ChEBI" id="CHEBI:78346"/>
    </ligand>
</feature>
<dbReference type="InterPro" id="IPR029099">
    <property type="entry name" value="Pribosyltran_N"/>
</dbReference>
<evidence type="ECO:0000313" key="12">
    <source>
        <dbReference type="Proteomes" id="UP000767327"/>
    </source>
</evidence>
<protein>
    <recommendedName>
        <fullName evidence="9">Ribose-phosphate pyrophosphokinase</fullName>
        <shortName evidence="9">RPPK</shortName>
        <ecNumber evidence="9">2.7.6.1</ecNumber>
    </recommendedName>
    <alternativeName>
        <fullName evidence="9">5-phospho-D-ribosyl alpha-1-diphosphate synthase</fullName>
    </alternativeName>
    <alternativeName>
        <fullName evidence="9">Phosphoribosyl diphosphate synthase</fullName>
    </alternativeName>
    <alternativeName>
        <fullName evidence="9">Phosphoribosyl pyrophosphate synthase</fullName>
        <shortName evidence="9">P-Rib-PP synthase</shortName>
        <shortName evidence="9">PRPP synthase</shortName>
        <shortName evidence="9">PRPPase</shortName>
    </alternativeName>
</protein>
<feature type="active site" evidence="9">
    <location>
        <position position="204"/>
    </location>
</feature>
<reference evidence="11" key="2">
    <citation type="submission" date="2020-01" db="EMBL/GenBank/DDBJ databases">
        <authorList>
            <person name="Campanaro S."/>
        </authorList>
    </citation>
    <scope>NUCLEOTIDE SEQUENCE</scope>
    <source>
        <strain evidence="11">AS01afH2WH_6</strain>
    </source>
</reference>
<dbReference type="NCBIfam" id="TIGR01251">
    <property type="entry name" value="ribP_PPkin"/>
    <property type="match status" value="1"/>
</dbReference>
<keyword evidence="9" id="KW-0963">Cytoplasm</keyword>
<dbReference type="Pfam" id="PF14572">
    <property type="entry name" value="Pribosyl_synth"/>
    <property type="match status" value="1"/>
</dbReference>
<dbReference type="GO" id="GO:0009156">
    <property type="term" value="P:ribonucleoside monophosphate biosynthetic process"/>
    <property type="evidence" value="ECO:0007669"/>
    <property type="project" value="InterPro"/>
</dbReference>
<dbReference type="InterPro" id="IPR000842">
    <property type="entry name" value="PRib_PP_synth_CS"/>
</dbReference>
<comment type="pathway">
    <text evidence="9">Metabolic intermediate biosynthesis; 5-phospho-alpha-D-ribose 1-diphosphate biosynthesis; 5-phospho-alpha-D-ribose 1-diphosphate from D-ribose 5-phosphate (route I): step 1/1.</text>
</comment>
<dbReference type="PANTHER" id="PTHR10210">
    <property type="entry name" value="RIBOSE-PHOSPHATE DIPHOSPHOKINASE FAMILY MEMBER"/>
    <property type="match status" value="1"/>
</dbReference>